<comment type="caution">
    <text evidence="1">The sequence shown here is derived from an EMBL/GenBank/DDBJ whole genome shotgun (WGS) entry which is preliminary data.</text>
</comment>
<name>A0ABT6YWK1_9BACT</name>
<organism evidence="1 2">
    <name type="scientific">Flectobacillus rivi</name>
    <dbReference type="NCBI Taxonomy" id="2984209"/>
    <lineage>
        <taxon>Bacteria</taxon>
        <taxon>Pseudomonadati</taxon>
        <taxon>Bacteroidota</taxon>
        <taxon>Cytophagia</taxon>
        <taxon>Cytophagales</taxon>
        <taxon>Flectobacillaceae</taxon>
        <taxon>Flectobacillus</taxon>
    </lineage>
</organism>
<sequence length="270" mass="31519">MTIELYTQTKHMKFSNKLMMVLLFLAKISLGQSSQVSSNLKDFEGIWLFIPPEWSNDTSFFAFDFFNKSNKLTLYYRKNKITVHSLGPDIIGFAPQNKEIQKLSDLVEVGTRMYFFTPNPKAPNDSIKYFEEASPSCLAMYNGIAGEEEFSPPEKDKPNYFTFNFNGRENEYHQQIHHLPNPVVQALCRNSTEKIKVEAFLKIRYAMIKTIKTFLYKEPSVPSKMYLLQNDPVEVVEEKNGWLKIRYYPEKNGEWIGKTIEGWIKRSDVE</sequence>
<gene>
    <name evidence="1" type="ORF">QM481_01555</name>
</gene>
<protein>
    <submittedName>
        <fullName evidence="1">SH3 domain-containing protein</fullName>
    </submittedName>
</protein>
<reference evidence="1 2" key="1">
    <citation type="submission" date="2023-05" db="EMBL/GenBank/DDBJ databases">
        <title>Novel species of genus Flectobacillus isolated from stream in China.</title>
        <authorList>
            <person name="Lu H."/>
        </authorList>
    </citation>
    <scope>NUCLEOTIDE SEQUENCE [LARGE SCALE GENOMIC DNA]</scope>
    <source>
        <strain evidence="1 2">LFS242W</strain>
    </source>
</reference>
<accession>A0ABT6YWK1</accession>
<dbReference type="Proteomes" id="UP001225761">
    <property type="component" value="Unassembled WGS sequence"/>
</dbReference>
<dbReference type="EMBL" id="JASHIE010000001">
    <property type="protein sequence ID" value="MDI9873193.1"/>
    <property type="molecule type" value="Genomic_DNA"/>
</dbReference>
<evidence type="ECO:0000313" key="2">
    <source>
        <dbReference type="Proteomes" id="UP001225761"/>
    </source>
</evidence>
<evidence type="ECO:0000313" key="1">
    <source>
        <dbReference type="EMBL" id="MDI9873193.1"/>
    </source>
</evidence>
<dbReference type="RefSeq" id="WP_283380389.1">
    <property type="nucleotide sequence ID" value="NZ_JASHIE010000001.1"/>
</dbReference>
<proteinExistence type="predicted"/>
<keyword evidence="2" id="KW-1185">Reference proteome</keyword>